<protein>
    <submittedName>
        <fullName evidence="1">Uncharacterized protein</fullName>
    </submittedName>
</protein>
<dbReference type="Proteomes" id="UP000199546">
    <property type="component" value="Unassembled WGS sequence"/>
</dbReference>
<gene>
    <name evidence="1" type="ORF">SAMN05660657_04716</name>
</gene>
<dbReference type="AlphaFoldDB" id="A0A1I7CP15"/>
<sequence>MAVTCAEDKVCPRGTSGRSADLDAFSVSSGVFALLPSGNADLSAADRRR</sequence>
<evidence type="ECO:0000313" key="2">
    <source>
        <dbReference type="Proteomes" id="UP000199546"/>
    </source>
</evidence>
<organism evidence="1 2">
    <name type="scientific">Geodermatophilus amargosae</name>
    <dbReference type="NCBI Taxonomy" id="1296565"/>
    <lineage>
        <taxon>Bacteria</taxon>
        <taxon>Bacillati</taxon>
        <taxon>Actinomycetota</taxon>
        <taxon>Actinomycetes</taxon>
        <taxon>Geodermatophilales</taxon>
        <taxon>Geodermatophilaceae</taxon>
        <taxon>Geodermatophilus</taxon>
    </lineage>
</organism>
<keyword evidence="2" id="KW-1185">Reference proteome</keyword>
<reference evidence="2" key="1">
    <citation type="submission" date="2016-10" db="EMBL/GenBank/DDBJ databases">
        <authorList>
            <person name="Varghese N."/>
            <person name="Submissions S."/>
        </authorList>
    </citation>
    <scope>NUCLEOTIDE SEQUENCE [LARGE SCALE GENOMIC DNA]</scope>
    <source>
        <strain evidence="2">DSM 46136</strain>
    </source>
</reference>
<name>A0A1I7CP15_9ACTN</name>
<evidence type="ECO:0000313" key="1">
    <source>
        <dbReference type="EMBL" id="SFU01206.1"/>
    </source>
</evidence>
<proteinExistence type="predicted"/>
<dbReference type="STRING" id="1296565.SAMN05660657_04716"/>
<dbReference type="EMBL" id="FPBA01000024">
    <property type="protein sequence ID" value="SFU01206.1"/>
    <property type="molecule type" value="Genomic_DNA"/>
</dbReference>
<accession>A0A1I7CP15</accession>